<proteinExistence type="predicted"/>
<protein>
    <recommendedName>
        <fullName evidence="4">Pentapeptide repeat-containing protein</fullName>
    </recommendedName>
</protein>
<sequence length="518" mass="60971">MSCICEVQNCNFDTFKQSSMCVLHMEKKNLNSKELNCVAKDFDNKLVSYVIDYLDKHEEKTAQSLNDNDLKSYLLENTEVHSFPQIRINDRLKHAITFDHISFPKTESFTGFNFIKILNKIKKIHFNYCFFECNYFKLKDTQTFYQDCTFLNRWDVGKTDILANENSVLFQDCEFQEDVSISKQSPLEFSLFNNCKFLKTLELSNQLINSSPFNNTDKVDLKCSKLKIENCIFSAKFLFNNTKLDEVIIKDSIFEEKFEFKENFVDKFEIINSNFKKLFDAYKTKFINFRSFKSIYDDFVGFEKCQFGISEKNSEEVGSVSSFTYTTFMSFTNFRNTKFNSGLDLKNTNLKEPPNFLNTELYTKFTNRETFRVIKDSFDKIGNHIEANRFFVGEMQKYREELKLKEGWSQEKVIFHLNYLVSDFGSSYVRPIMWILLTLYVFDLLVIGYEKNLLYKVVPIYNQEIAAVAGFLNSIASYALPFKKFLLPGMELISLVFYIIIISLVWQAVNALKRHTKR</sequence>
<keyword evidence="1" id="KW-0472">Membrane</keyword>
<dbReference type="Proteomes" id="UP001161408">
    <property type="component" value="Unassembled WGS sequence"/>
</dbReference>
<keyword evidence="3" id="KW-1185">Reference proteome</keyword>
<evidence type="ECO:0000313" key="2">
    <source>
        <dbReference type="EMBL" id="GLQ04194.1"/>
    </source>
</evidence>
<evidence type="ECO:0000256" key="1">
    <source>
        <dbReference type="SAM" id="Phobius"/>
    </source>
</evidence>
<reference evidence="2" key="1">
    <citation type="journal article" date="2014" name="Int. J. Syst. Evol. Microbiol.">
        <title>Complete genome sequence of Corynebacterium casei LMG S-19264T (=DSM 44701T), isolated from a smear-ripened cheese.</title>
        <authorList>
            <consortium name="US DOE Joint Genome Institute (JGI-PGF)"/>
            <person name="Walter F."/>
            <person name="Albersmeier A."/>
            <person name="Kalinowski J."/>
            <person name="Ruckert C."/>
        </authorList>
    </citation>
    <scope>NUCLEOTIDE SEQUENCE</scope>
    <source>
        <strain evidence="2">NBRC 103034</strain>
    </source>
</reference>
<accession>A0AA37S6P7</accession>
<keyword evidence="1" id="KW-0812">Transmembrane</keyword>
<feature type="transmembrane region" description="Helical" evidence="1">
    <location>
        <begin position="492"/>
        <end position="512"/>
    </location>
</feature>
<dbReference type="AlphaFoldDB" id="A0AA37S6P7"/>
<dbReference type="RefSeq" id="WP_096038968.1">
    <property type="nucleotide sequence ID" value="NZ_BJXY01000009.1"/>
</dbReference>
<evidence type="ECO:0008006" key="4">
    <source>
        <dbReference type="Google" id="ProtNLM"/>
    </source>
</evidence>
<dbReference type="EMBL" id="BSNE01000020">
    <property type="protein sequence ID" value="GLQ04194.1"/>
    <property type="molecule type" value="Genomic_DNA"/>
</dbReference>
<gene>
    <name evidence="2" type="ORF">GCM10007914_30750</name>
</gene>
<evidence type="ECO:0000313" key="3">
    <source>
        <dbReference type="Proteomes" id="UP001161408"/>
    </source>
</evidence>
<reference evidence="2" key="2">
    <citation type="submission" date="2023-01" db="EMBL/GenBank/DDBJ databases">
        <title>Draft genome sequence of Pseudoalteromonas tetraodonis strain NBRC 103034.</title>
        <authorList>
            <person name="Sun Q."/>
            <person name="Mori K."/>
        </authorList>
    </citation>
    <scope>NUCLEOTIDE SEQUENCE</scope>
    <source>
        <strain evidence="2">NBRC 103034</strain>
    </source>
</reference>
<feature type="transmembrane region" description="Helical" evidence="1">
    <location>
        <begin position="461"/>
        <end position="480"/>
    </location>
</feature>
<name>A0AA37S6P7_9GAMM</name>
<feature type="transmembrane region" description="Helical" evidence="1">
    <location>
        <begin position="432"/>
        <end position="449"/>
    </location>
</feature>
<keyword evidence="1" id="KW-1133">Transmembrane helix</keyword>
<comment type="caution">
    <text evidence="2">The sequence shown here is derived from an EMBL/GenBank/DDBJ whole genome shotgun (WGS) entry which is preliminary data.</text>
</comment>
<organism evidence="2 3">
    <name type="scientific">Pseudoalteromonas tetraodonis GFC</name>
    <dbReference type="NCBI Taxonomy" id="1315271"/>
    <lineage>
        <taxon>Bacteria</taxon>
        <taxon>Pseudomonadati</taxon>
        <taxon>Pseudomonadota</taxon>
        <taxon>Gammaproteobacteria</taxon>
        <taxon>Alteromonadales</taxon>
        <taxon>Pseudoalteromonadaceae</taxon>
        <taxon>Pseudoalteromonas</taxon>
    </lineage>
</organism>